<protein>
    <submittedName>
        <fullName evidence="1">Uncharacterized protein</fullName>
    </submittedName>
</protein>
<dbReference type="AlphaFoldDB" id="N1QVD2"/>
<reference evidence="1" key="1">
    <citation type="submission" date="2015-06" db="UniProtKB">
        <authorList>
            <consortium name="EnsemblPlants"/>
        </authorList>
    </citation>
    <scope>IDENTIFICATION</scope>
</reference>
<proteinExistence type="predicted"/>
<dbReference type="EnsemblPlants" id="EMT13251">
    <property type="protein sequence ID" value="EMT13251"/>
    <property type="gene ID" value="F775_42609"/>
</dbReference>
<organism evidence="1">
    <name type="scientific">Aegilops tauschii</name>
    <name type="common">Tausch's goatgrass</name>
    <name type="synonym">Aegilops squarrosa</name>
    <dbReference type="NCBI Taxonomy" id="37682"/>
    <lineage>
        <taxon>Eukaryota</taxon>
        <taxon>Viridiplantae</taxon>
        <taxon>Streptophyta</taxon>
        <taxon>Embryophyta</taxon>
        <taxon>Tracheophyta</taxon>
        <taxon>Spermatophyta</taxon>
        <taxon>Magnoliopsida</taxon>
        <taxon>Liliopsida</taxon>
        <taxon>Poales</taxon>
        <taxon>Poaceae</taxon>
        <taxon>BOP clade</taxon>
        <taxon>Pooideae</taxon>
        <taxon>Triticodae</taxon>
        <taxon>Triticeae</taxon>
        <taxon>Triticinae</taxon>
        <taxon>Aegilops</taxon>
    </lineage>
</organism>
<sequence>MVGRDAGGGGARLPGASFHAAAAVVKRPSWGSTGEEDLVSSGADSVGSGELPCRFRWLR</sequence>
<name>N1QVD2_AEGTA</name>
<accession>N1QVD2</accession>
<evidence type="ECO:0000313" key="1">
    <source>
        <dbReference type="EnsemblPlants" id="EMT13251"/>
    </source>
</evidence>